<evidence type="ECO:0000313" key="1">
    <source>
        <dbReference type="EMBL" id="KAJ7191300.1"/>
    </source>
</evidence>
<dbReference type="AlphaFoldDB" id="A0AAD6USQ3"/>
<reference evidence="1" key="1">
    <citation type="submission" date="2023-03" db="EMBL/GenBank/DDBJ databases">
        <title>Massive genome expansion in bonnet fungi (Mycena s.s.) driven by repeated elements and novel gene families across ecological guilds.</title>
        <authorList>
            <consortium name="Lawrence Berkeley National Laboratory"/>
            <person name="Harder C.B."/>
            <person name="Miyauchi S."/>
            <person name="Viragh M."/>
            <person name="Kuo A."/>
            <person name="Thoen E."/>
            <person name="Andreopoulos B."/>
            <person name="Lu D."/>
            <person name="Skrede I."/>
            <person name="Drula E."/>
            <person name="Henrissat B."/>
            <person name="Morin E."/>
            <person name="Kohler A."/>
            <person name="Barry K."/>
            <person name="LaButti K."/>
            <person name="Morin E."/>
            <person name="Salamov A."/>
            <person name="Lipzen A."/>
            <person name="Mereny Z."/>
            <person name="Hegedus B."/>
            <person name="Baldrian P."/>
            <person name="Stursova M."/>
            <person name="Weitz H."/>
            <person name="Taylor A."/>
            <person name="Grigoriev I.V."/>
            <person name="Nagy L.G."/>
            <person name="Martin F."/>
            <person name="Kauserud H."/>
        </authorList>
    </citation>
    <scope>NUCLEOTIDE SEQUENCE</scope>
    <source>
        <strain evidence="1">9144</strain>
    </source>
</reference>
<accession>A0AAD6USQ3</accession>
<protein>
    <submittedName>
        <fullName evidence="1">Uncharacterized protein</fullName>
    </submittedName>
</protein>
<gene>
    <name evidence="1" type="ORF">GGX14DRAFT_600709</name>
</gene>
<sequence>MTRRAKRKAEQVGDGDSDGEQLFRRAACWAVACGVMGNNVSEAREASPCFNRPAWAGNAFTTYAATPLRHTELMRSHACRIRKASKFYSSTKYFRLIRRKTAKNRLLICPTQTLKCDVKKGEKLQNELDAGHERWMSLSTNFFYICLDGKAHIGYSEDYCGTFWQTEWLRGLLANFDMGDDGGMMAQPVLRGSPEC</sequence>
<name>A0AAD6USQ3_9AGAR</name>
<dbReference type="Proteomes" id="UP001219525">
    <property type="component" value="Unassembled WGS sequence"/>
</dbReference>
<evidence type="ECO:0000313" key="2">
    <source>
        <dbReference type="Proteomes" id="UP001219525"/>
    </source>
</evidence>
<dbReference type="EMBL" id="JARJCW010000134">
    <property type="protein sequence ID" value="KAJ7191300.1"/>
    <property type="molecule type" value="Genomic_DNA"/>
</dbReference>
<organism evidence="1 2">
    <name type="scientific">Mycena pura</name>
    <dbReference type="NCBI Taxonomy" id="153505"/>
    <lineage>
        <taxon>Eukaryota</taxon>
        <taxon>Fungi</taxon>
        <taxon>Dikarya</taxon>
        <taxon>Basidiomycota</taxon>
        <taxon>Agaricomycotina</taxon>
        <taxon>Agaricomycetes</taxon>
        <taxon>Agaricomycetidae</taxon>
        <taxon>Agaricales</taxon>
        <taxon>Marasmiineae</taxon>
        <taxon>Mycenaceae</taxon>
        <taxon>Mycena</taxon>
    </lineage>
</organism>
<keyword evidence="2" id="KW-1185">Reference proteome</keyword>
<proteinExistence type="predicted"/>
<comment type="caution">
    <text evidence="1">The sequence shown here is derived from an EMBL/GenBank/DDBJ whole genome shotgun (WGS) entry which is preliminary data.</text>
</comment>